<accession>A0A238VRY0</accession>
<dbReference type="AlphaFoldDB" id="A0A238VRY0"/>
<dbReference type="Proteomes" id="UP000198420">
    <property type="component" value="Unassembled WGS sequence"/>
</dbReference>
<evidence type="ECO:0000313" key="2">
    <source>
        <dbReference type="Proteomes" id="UP000198420"/>
    </source>
</evidence>
<dbReference type="EMBL" id="FZNP01000002">
    <property type="protein sequence ID" value="SNR36259.1"/>
    <property type="molecule type" value="Genomic_DNA"/>
</dbReference>
<keyword evidence="2" id="KW-1185">Reference proteome</keyword>
<name>A0A238VRY0_9ACTN</name>
<evidence type="ECO:0000313" key="1">
    <source>
        <dbReference type="EMBL" id="SNR36259.1"/>
    </source>
</evidence>
<gene>
    <name evidence="1" type="ORF">SAMN06265355_102179</name>
</gene>
<reference evidence="2" key="1">
    <citation type="submission" date="2017-06" db="EMBL/GenBank/DDBJ databases">
        <authorList>
            <person name="Varghese N."/>
            <person name="Submissions S."/>
        </authorList>
    </citation>
    <scope>NUCLEOTIDE SEQUENCE [LARGE SCALE GENOMIC DNA]</scope>
    <source>
        <strain evidence="2">DSM 44485</strain>
    </source>
</reference>
<protein>
    <submittedName>
        <fullName evidence="1">Uncharacterized protein</fullName>
    </submittedName>
</protein>
<sequence length="195" mass="21390">MGVPNLMALRADMAALLADAGMLDMEVDEAVEDEHVRVRIYVEVVAAVAASRRPEAERRIVAVILRDPVSSVARTAVVHLVDEVAKRSADPSGFQRWAAALMPELGRLDAEGHGPFVRRRVHDWSVYLTIEGGRIPASADLAATTPWMQRMLAEKATSPPILTLLTEGGATRKIRNIARQRADALRKGRRGRQVT</sequence>
<organism evidence="1 2">
    <name type="scientific">Actinomadura mexicana</name>
    <dbReference type="NCBI Taxonomy" id="134959"/>
    <lineage>
        <taxon>Bacteria</taxon>
        <taxon>Bacillati</taxon>
        <taxon>Actinomycetota</taxon>
        <taxon>Actinomycetes</taxon>
        <taxon>Streptosporangiales</taxon>
        <taxon>Thermomonosporaceae</taxon>
        <taxon>Actinomadura</taxon>
    </lineage>
</organism>
<proteinExistence type="predicted"/>